<evidence type="ECO:0000259" key="5">
    <source>
        <dbReference type="Pfam" id="PF01429"/>
    </source>
</evidence>
<feature type="compositionally biased region" description="Polar residues" evidence="4">
    <location>
        <begin position="86"/>
        <end position="97"/>
    </location>
</feature>
<reference evidence="6 7" key="1">
    <citation type="journal article" date="2013" name="BMC Genomics">
        <title>Reconstruction of the lipid metabolism for the microalga Monoraphidium neglectum from its genome sequence reveals characteristics suitable for biofuel production.</title>
        <authorList>
            <person name="Bogen C."/>
            <person name="Al-Dilaimi A."/>
            <person name="Albersmeier A."/>
            <person name="Wichmann J."/>
            <person name="Grundmann M."/>
            <person name="Rupp O."/>
            <person name="Lauersen K.J."/>
            <person name="Blifernez-Klassen O."/>
            <person name="Kalinowski J."/>
            <person name="Goesmann A."/>
            <person name="Mussgnug J.H."/>
            <person name="Kruse O."/>
        </authorList>
    </citation>
    <scope>NUCLEOTIDE SEQUENCE [LARGE SCALE GENOMIC DNA]</scope>
    <source>
        <strain evidence="6 7">SAG 48.87</strain>
    </source>
</reference>
<sequence>MGRTTDNYYYSPCGQSFRNYRQVSEFLGLSVAREAVRGKPGPKAAKRAAALPASPSSGSSSGTVDFGIGAAGFSWRRVGHAACSSASSLNGAVSGPTSDDCAASAPPPPPAKKARTKGSVAARRSPVPAPRLAPAPGFEALAPLFLG</sequence>
<evidence type="ECO:0000256" key="2">
    <source>
        <dbReference type="ARBA" id="ARBA00023015"/>
    </source>
</evidence>
<evidence type="ECO:0000313" key="7">
    <source>
        <dbReference type="Proteomes" id="UP000054498"/>
    </source>
</evidence>
<dbReference type="Pfam" id="PF01429">
    <property type="entry name" value="MBD"/>
    <property type="match status" value="1"/>
</dbReference>
<dbReference type="KEGG" id="mng:MNEG_1963"/>
<dbReference type="AlphaFoldDB" id="A0A0D2MTU5"/>
<keyword evidence="3" id="KW-0804">Transcription</keyword>
<dbReference type="Gene3D" id="3.30.890.10">
    <property type="entry name" value="Methyl-cpg-binding Protein 2, Chain A"/>
    <property type="match status" value="1"/>
</dbReference>
<dbReference type="GeneID" id="25734841"/>
<dbReference type="GO" id="GO:0005634">
    <property type="term" value="C:nucleus"/>
    <property type="evidence" value="ECO:0007669"/>
    <property type="project" value="UniProtKB-SubCell"/>
</dbReference>
<evidence type="ECO:0000256" key="1">
    <source>
        <dbReference type="ARBA" id="ARBA00004123"/>
    </source>
</evidence>
<accession>A0A0D2MTU5</accession>
<feature type="region of interest" description="Disordered" evidence="4">
    <location>
        <begin position="86"/>
        <end position="135"/>
    </location>
</feature>
<name>A0A0D2MTU5_9CHLO</name>
<feature type="domain" description="MBD" evidence="5">
    <location>
        <begin position="4"/>
        <end position="29"/>
    </location>
</feature>
<keyword evidence="7" id="KW-1185">Reference proteome</keyword>
<dbReference type="OrthoDB" id="548391at2759"/>
<feature type="compositionally biased region" description="Low complexity" evidence="4">
    <location>
        <begin position="38"/>
        <end position="62"/>
    </location>
</feature>
<feature type="region of interest" description="Disordered" evidence="4">
    <location>
        <begin position="36"/>
        <end position="62"/>
    </location>
</feature>
<dbReference type="EMBL" id="KK100429">
    <property type="protein sequence ID" value="KIZ05990.1"/>
    <property type="molecule type" value="Genomic_DNA"/>
</dbReference>
<evidence type="ECO:0000256" key="3">
    <source>
        <dbReference type="ARBA" id="ARBA00023163"/>
    </source>
</evidence>
<keyword evidence="2" id="KW-0805">Transcription regulation</keyword>
<organism evidence="6 7">
    <name type="scientific">Monoraphidium neglectum</name>
    <dbReference type="NCBI Taxonomy" id="145388"/>
    <lineage>
        <taxon>Eukaryota</taxon>
        <taxon>Viridiplantae</taxon>
        <taxon>Chlorophyta</taxon>
        <taxon>core chlorophytes</taxon>
        <taxon>Chlorophyceae</taxon>
        <taxon>CS clade</taxon>
        <taxon>Sphaeropleales</taxon>
        <taxon>Selenastraceae</taxon>
        <taxon>Monoraphidium</taxon>
    </lineage>
</organism>
<dbReference type="RefSeq" id="XP_013905009.1">
    <property type="nucleotide sequence ID" value="XM_014049555.1"/>
</dbReference>
<gene>
    <name evidence="6" type="ORF">MNEG_1963</name>
</gene>
<proteinExistence type="predicted"/>
<dbReference type="GO" id="GO:0003677">
    <property type="term" value="F:DNA binding"/>
    <property type="evidence" value="ECO:0007669"/>
    <property type="project" value="InterPro"/>
</dbReference>
<protein>
    <recommendedName>
        <fullName evidence="5">MBD domain-containing protein</fullName>
    </recommendedName>
</protein>
<dbReference type="SUPFAM" id="SSF54171">
    <property type="entry name" value="DNA-binding domain"/>
    <property type="match status" value="1"/>
</dbReference>
<dbReference type="InterPro" id="IPR001739">
    <property type="entry name" value="Methyl_CpG_DNA-bd"/>
</dbReference>
<dbReference type="Proteomes" id="UP000054498">
    <property type="component" value="Unassembled WGS sequence"/>
</dbReference>
<dbReference type="InterPro" id="IPR016177">
    <property type="entry name" value="DNA-bd_dom_sf"/>
</dbReference>
<comment type="subcellular location">
    <subcellularLocation>
        <location evidence="1">Nucleus</location>
    </subcellularLocation>
</comment>
<evidence type="ECO:0000256" key="4">
    <source>
        <dbReference type="SAM" id="MobiDB-lite"/>
    </source>
</evidence>
<evidence type="ECO:0000313" key="6">
    <source>
        <dbReference type="EMBL" id="KIZ05990.1"/>
    </source>
</evidence>